<reference evidence="5" key="2">
    <citation type="submission" date="2020-09" db="EMBL/GenBank/DDBJ databases">
        <authorList>
            <person name="Sun Q."/>
            <person name="Zhou Y."/>
        </authorList>
    </citation>
    <scope>NUCLEOTIDE SEQUENCE</scope>
    <source>
        <strain evidence="5">CGMCC 1.15478</strain>
    </source>
</reference>
<dbReference type="GO" id="GO:0006950">
    <property type="term" value="P:response to stress"/>
    <property type="evidence" value="ECO:0007669"/>
    <property type="project" value="TreeGrafter"/>
</dbReference>
<organism evidence="5 6">
    <name type="scientific">Hoyosella rhizosphaerae</name>
    <dbReference type="NCBI Taxonomy" id="1755582"/>
    <lineage>
        <taxon>Bacteria</taxon>
        <taxon>Bacillati</taxon>
        <taxon>Actinomycetota</taxon>
        <taxon>Actinomycetes</taxon>
        <taxon>Mycobacteriales</taxon>
        <taxon>Hoyosellaceae</taxon>
        <taxon>Hoyosella</taxon>
    </lineage>
</organism>
<keyword evidence="1" id="KW-0805">Transcription regulation</keyword>
<dbReference type="Gene3D" id="1.10.10.10">
    <property type="entry name" value="Winged helix-like DNA-binding domain superfamily/Winged helix DNA-binding domain"/>
    <property type="match status" value="1"/>
</dbReference>
<evidence type="ECO:0000313" key="5">
    <source>
        <dbReference type="EMBL" id="GGC69308.1"/>
    </source>
</evidence>
<evidence type="ECO:0000256" key="1">
    <source>
        <dbReference type="ARBA" id="ARBA00023015"/>
    </source>
</evidence>
<dbReference type="AlphaFoldDB" id="A0A916UE98"/>
<gene>
    <name evidence="5" type="ORF">GCM10011410_22680</name>
</gene>
<name>A0A916UE98_9ACTN</name>
<proteinExistence type="predicted"/>
<dbReference type="InterPro" id="IPR000835">
    <property type="entry name" value="HTH_MarR-typ"/>
</dbReference>
<keyword evidence="3" id="KW-0804">Transcription</keyword>
<feature type="domain" description="HTH marR-type" evidence="4">
    <location>
        <begin position="9"/>
        <end position="141"/>
    </location>
</feature>
<dbReference type="PROSITE" id="PS01117">
    <property type="entry name" value="HTH_MARR_1"/>
    <property type="match status" value="1"/>
</dbReference>
<dbReference type="InterPro" id="IPR039422">
    <property type="entry name" value="MarR/SlyA-like"/>
</dbReference>
<dbReference type="PANTHER" id="PTHR33164">
    <property type="entry name" value="TRANSCRIPTIONAL REGULATOR, MARR FAMILY"/>
    <property type="match status" value="1"/>
</dbReference>
<comment type="caution">
    <text evidence="5">The sequence shown here is derived from an EMBL/GenBank/DDBJ whole genome shotgun (WGS) entry which is preliminary data.</text>
</comment>
<dbReference type="InterPro" id="IPR036388">
    <property type="entry name" value="WH-like_DNA-bd_sf"/>
</dbReference>
<sequence>MYMDDDLTQWPTGRLLSVAARRLEHTWEAILAEHGLTHAGLVALHCITDTPQYQREIAQQCRVTDQTMSRTLDGLARQGYVARETDPEDGRRMRVRATEEGKRLYIEIVEREQQDSRLLAGLPEHEELRRLLLALINHLETPATS</sequence>
<dbReference type="InterPro" id="IPR036390">
    <property type="entry name" value="WH_DNA-bd_sf"/>
</dbReference>
<dbReference type="GO" id="GO:0003677">
    <property type="term" value="F:DNA binding"/>
    <property type="evidence" value="ECO:0007669"/>
    <property type="project" value="UniProtKB-KW"/>
</dbReference>
<keyword evidence="6" id="KW-1185">Reference proteome</keyword>
<accession>A0A916UE98</accession>
<dbReference type="PANTHER" id="PTHR33164:SF43">
    <property type="entry name" value="HTH-TYPE TRANSCRIPTIONAL REPRESSOR YETL"/>
    <property type="match status" value="1"/>
</dbReference>
<dbReference type="SMART" id="SM00347">
    <property type="entry name" value="HTH_MARR"/>
    <property type="match status" value="1"/>
</dbReference>
<dbReference type="Pfam" id="PF12802">
    <property type="entry name" value="MarR_2"/>
    <property type="match status" value="1"/>
</dbReference>
<protein>
    <submittedName>
        <fullName evidence="5">MarR family transcriptional regulator</fullName>
    </submittedName>
</protein>
<dbReference type="Proteomes" id="UP000641514">
    <property type="component" value="Unassembled WGS sequence"/>
</dbReference>
<dbReference type="GO" id="GO:0003700">
    <property type="term" value="F:DNA-binding transcription factor activity"/>
    <property type="evidence" value="ECO:0007669"/>
    <property type="project" value="InterPro"/>
</dbReference>
<keyword evidence="2" id="KW-0238">DNA-binding</keyword>
<dbReference type="PROSITE" id="PS50995">
    <property type="entry name" value="HTH_MARR_2"/>
    <property type="match status" value="1"/>
</dbReference>
<dbReference type="SUPFAM" id="SSF46785">
    <property type="entry name" value="Winged helix' DNA-binding domain"/>
    <property type="match status" value="1"/>
</dbReference>
<evidence type="ECO:0000259" key="4">
    <source>
        <dbReference type="PROSITE" id="PS50995"/>
    </source>
</evidence>
<evidence type="ECO:0000256" key="2">
    <source>
        <dbReference type="ARBA" id="ARBA00023125"/>
    </source>
</evidence>
<dbReference type="EMBL" id="BMJH01000002">
    <property type="protein sequence ID" value="GGC69308.1"/>
    <property type="molecule type" value="Genomic_DNA"/>
</dbReference>
<evidence type="ECO:0000313" key="6">
    <source>
        <dbReference type="Proteomes" id="UP000641514"/>
    </source>
</evidence>
<dbReference type="InterPro" id="IPR023187">
    <property type="entry name" value="Tscrpt_reg_MarR-type_CS"/>
</dbReference>
<evidence type="ECO:0000256" key="3">
    <source>
        <dbReference type="ARBA" id="ARBA00023163"/>
    </source>
</evidence>
<dbReference type="PRINTS" id="PR00598">
    <property type="entry name" value="HTHMARR"/>
</dbReference>
<reference evidence="5" key="1">
    <citation type="journal article" date="2014" name="Int. J. Syst. Evol. Microbiol.">
        <title>Complete genome sequence of Corynebacterium casei LMG S-19264T (=DSM 44701T), isolated from a smear-ripened cheese.</title>
        <authorList>
            <consortium name="US DOE Joint Genome Institute (JGI-PGF)"/>
            <person name="Walter F."/>
            <person name="Albersmeier A."/>
            <person name="Kalinowski J."/>
            <person name="Ruckert C."/>
        </authorList>
    </citation>
    <scope>NUCLEOTIDE SEQUENCE</scope>
    <source>
        <strain evidence="5">CGMCC 1.15478</strain>
    </source>
</reference>